<feature type="domain" description="Radical SAM core" evidence="7">
    <location>
        <begin position="2"/>
        <end position="130"/>
    </location>
</feature>
<evidence type="ECO:0000256" key="3">
    <source>
        <dbReference type="ARBA" id="ARBA00022691"/>
    </source>
</evidence>
<proteinExistence type="predicted"/>
<evidence type="ECO:0000259" key="7">
    <source>
        <dbReference type="Pfam" id="PF04055"/>
    </source>
</evidence>
<dbReference type="InterPro" id="IPR007197">
    <property type="entry name" value="rSAM"/>
</dbReference>
<dbReference type="GO" id="GO:0046872">
    <property type="term" value="F:metal ion binding"/>
    <property type="evidence" value="ECO:0007669"/>
    <property type="project" value="UniProtKB-KW"/>
</dbReference>
<dbReference type="GO" id="GO:0051539">
    <property type="term" value="F:4 iron, 4 sulfur cluster binding"/>
    <property type="evidence" value="ECO:0007669"/>
    <property type="project" value="UniProtKB-KW"/>
</dbReference>
<dbReference type="GO" id="GO:0003824">
    <property type="term" value="F:catalytic activity"/>
    <property type="evidence" value="ECO:0007669"/>
    <property type="project" value="InterPro"/>
</dbReference>
<dbReference type="PANTHER" id="PTHR30352">
    <property type="entry name" value="PYRUVATE FORMATE-LYASE-ACTIVATING ENZYME"/>
    <property type="match status" value="1"/>
</dbReference>
<dbReference type="AlphaFoldDB" id="X1JHW9"/>
<evidence type="ECO:0000256" key="6">
    <source>
        <dbReference type="ARBA" id="ARBA00023014"/>
    </source>
</evidence>
<keyword evidence="6" id="KW-0411">Iron-sulfur</keyword>
<comment type="caution">
    <text evidence="8">The sequence shown here is derived from an EMBL/GenBank/DDBJ whole genome shotgun (WGS) entry which is preliminary data.</text>
</comment>
<dbReference type="InterPro" id="IPR034457">
    <property type="entry name" value="Organic_radical-activating"/>
</dbReference>
<keyword evidence="3" id="KW-0949">S-adenosyl-L-methionine</keyword>
<accession>X1JHW9</accession>
<dbReference type="InterPro" id="IPR058240">
    <property type="entry name" value="rSAM_sf"/>
</dbReference>
<name>X1JHW9_9ZZZZ</name>
<comment type="cofactor">
    <cofactor evidence="1">
        <name>[4Fe-4S] cluster</name>
        <dbReference type="ChEBI" id="CHEBI:49883"/>
    </cofactor>
</comment>
<dbReference type="Pfam" id="PF04055">
    <property type="entry name" value="Radical_SAM"/>
    <property type="match status" value="1"/>
</dbReference>
<dbReference type="NCBIfam" id="TIGR04337">
    <property type="entry name" value="AmmeMemoSam_rS"/>
    <property type="match status" value="1"/>
</dbReference>
<protein>
    <recommendedName>
        <fullName evidence="7">Radical SAM core domain-containing protein</fullName>
    </recommendedName>
</protein>
<keyword evidence="4" id="KW-0479">Metal-binding</keyword>
<dbReference type="InterPro" id="IPR027596">
    <property type="entry name" value="AmmeMemoSam_rS"/>
</dbReference>
<reference evidence="8" key="1">
    <citation type="journal article" date="2014" name="Front. Microbiol.">
        <title>High frequency of phylogenetically diverse reductive dehalogenase-homologous genes in deep subseafloor sedimentary metagenomes.</title>
        <authorList>
            <person name="Kawai M."/>
            <person name="Futagami T."/>
            <person name="Toyoda A."/>
            <person name="Takaki Y."/>
            <person name="Nishi S."/>
            <person name="Hori S."/>
            <person name="Arai W."/>
            <person name="Tsubouchi T."/>
            <person name="Morono Y."/>
            <person name="Uchiyama I."/>
            <person name="Ito T."/>
            <person name="Fujiyama A."/>
            <person name="Inagaki F."/>
            <person name="Takami H."/>
        </authorList>
    </citation>
    <scope>NUCLEOTIDE SEQUENCE</scope>
    <source>
        <strain evidence="8">Expedition CK06-06</strain>
    </source>
</reference>
<evidence type="ECO:0000256" key="5">
    <source>
        <dbReference type="ARBA" id="ARBA00023004"/>
    </source>
</evidence>
<dbReference type="PANTHER" id="PTHR30352:SF5">
    <property type="entry name" value="PYRUVATE FORMATE-LYASE 1-ACTIVATING ENZYME"/>
    <property type="match status" value="1"/>
</dbReference>
<sequence length="240" mass="27668">YEEVSPEDLIKLTKRYGCEGIAFTYSEPSPWWEYCYDVAKLAHREDLYAIYVTNGYMSLEAWEEISPYLDAANVDVKAFNDRFYQKFPGVLSINPVLETCEWMVGHGIHLEVTYLVVPRENDSSEEIRKFCKWVFEKLGPEVPTHFSRFYPHYKMTDRSQTPVETLERAVKIAKEEGLHYVYIGNVPGHGADSTHCPKCGELLIERYGFSVTRYELKDKQCPKCGAKINIVGEHASSKRG</sequence>
<gene>
    <name evidence="8" type="ORF">S06H3_06576</name>
</gene>
<organism evidence="8">
    <name type="scientific">marine sediment metagenome</name>
    <dbReference type="NCBI Taxonomy" id="412755"/>
    <lineage>
        <taxon>unclassified sequences</taxon>
        <taxon>metagenomes</taxon>
        <taxon>ecological metagenomes</taxon>
    </lineage>
</organism>
<feature type="non-terminal residue" evidence="8">
    <location>
        <position position="1"/>
    </location>
</feature>
<keyword evidence="5" id="KW-0408">Iron</keyword>
<dbReference type="InterPro" id="IPR013785">
    <property type="entry name" value="Aldolase_TIM"/>
</dbReference>
<evidence type="ECO:0000313" key="8">
    <source>
        <dbReference type="EMBL" id="GAH93622.1"/>
    </source>
</evidence>
<dbReference type="Gene3D" id="3.20.20.70">
    <property type="entry name" value="Aldolase class I"/>
    <property type="match status" value="1"/>
</dbReference>
<keyword evidence="2" id="KW-0004">4Fe-4S</keyword>
<dbReference type="SUPFAM" id="SSF102114">
    <property type="entry name" value="Radical SAM enzymes"/>
    <property type="match status" value="1"/>
</dbReference>
<evidence type="ECO:0000256" key="2">
    <source>
        <dbReference type="ARBA" id="ARBA00022485"/>
    </source>
</evidence>
<evidence type="ECO:0000256" key="4">
    <source>
        <dbReference type="ARBA" id="ARBA00022723"/>
    </source>
</evidence>
<evidence type="ECO:0000256" key="1">
    <source>
        <dbReference type="ARBA" id="ARBA00001966"/>
    </source>
</evidence>
<dbReference type="EMBL" id="BARV01002570">
    <property type="protein sequence ID" value="GAH93622.1"/>
    <property type="molecule type" value="Genomic_DNA"/>
</dbReference>